<dbReference type="GO" id="GO:0005524">
    <property type="term" value="F:ATP binding"/>
    <property type="evidence" value="ECO:0007669"/>
    <property type="project" value="UniProtKB-UniRule"/>
</dbReference>
<feature type="binding site" evidence="3">
    <location>
        <begin position="387"/>
        <end position="394"/>
    </location>
    <ligand>
        <name>ATP</name>
        <dbReference type="ChEBI" id="CHEBI:30616"/>
    </ligand>
</feature>
<dbReference type="PROSITE" id="PS50901">
    <property type="entry name" value="FTSK"/>
    <property type="match status" value="1"/>
</dbReference>
<dbReference type="AlphaFoldDB" id="A0A2P8GYA8"/>
<dbReference type="InterPro" id="IPR002543">
    <property type="entry name" value="FtsK_dom"/>
</dbReference>
<evidence type="ECO:0000256" key="5">
    <source>
        <dbReference type="SAM" id="Phobius"/>
    </source>
</evidence>
<name>A0A2P8GYA8_9MICO</name>
<dbReference type="SMART" id="SM00382">
    <property type="entry name" value="AAA"/>
    <property type="match status" value="2"/>
</dbReference>
<keyword evidence="5" id="KW-0472">Membrane</keyword>
<feature type="region of interest" description="Disordered" evidence="4">
    <location>
        <begin position="963"/>
        <end position="984"/>
    </location>
</feature>
<feature type="transmembrane region" description="Helical" evidence="5">
    <location>
        <begin position="51"/>
        <end position="68"/>
    </location>
</feature>
<evidence type="ECO:0000256" key="4">
    <source>
        <dbReference type="SAM" id="MobiDB-lite"/>
    </source>
</evidence>
<feature type="domain" description="FtsK" evidence="6">
    <location>
        <begin position="369"/>
        <end position="553"/>
    </location>
</feature>
<gene>
    <name evidence="7" type="ORF">CLV49_2589</name>
    <name evidence="8" type="ORF">ELQ93_06280</name>
</gene>
<feature type="transmembrane region" description="Helical" evidence="5">
    <location>
        <begin position="28"/>
        <end position="46"/>
    </location>
</feature>
<dbReference type="Pfam" id="PF01580">
    <property type="entry name" value="FtsK_SpoIIIE"/>
    <property type="match status" value="1"/>
</dbReference>
<evidence type="ECO:0000313" key="7">
    <source>
        <dbReference type="EMBL" id="PSL38958.1"/>
    </source>
</evidence>
<dbReference type="Gene3D" id="3.40.50.300">
    <property type="entry name" value="P-loop containing nucleotide triphosphate hydrolases"/>
    <property type="match status" value="3"/>
</dbReference>
<dbReference type="Proteomes" id="UP000241203">
    <property type="component" value="Unassembled WGS sequence"/>
</dbReference>
<comment type="caution">
    <text evidence="7">The sequence shown here is derived from an EMBL/GenBank/DDBJ whole genome shotgun (WGS) entry which is preliminary data.</text>
</comment>
<dbReference type="RefSeq" id="WP_106563895.1">
    <property type="nucleotide sequence ID" value="NZ_RZGY01000001.1"/>
</dbReference>
<reference evidence="7 9" key="1">
    <citation type="submission" date="2018-03" db="EMBL/GenBank/DDBJ databases">
        <title>Genomic Encyclopedia of Archaeal and Bacterial Type Strains, Phase II (KMG-II): from individual species to whole genera.</title>
        <authorList>
            <person name="Goeker M."/>
        </authorList>
    </citation>
    <scope>NUCLEOTIDE SEQUENCE [LARGE SCALE GENOMIC DNA]</scope>
    <source>
        <strain evidence="7 9">DSM 21548</strain>
    </source>
</reference>
<dbReference type="SUPFAM" id="SSF52540">
    <property type="entry name" value="P-loop containing nucleoside triphosphate hydrolases"/>
    <property type="match status" value="2"/>
</dbReference>
<dbReference type="PANTHER" id="PTHR22683:SF1">
    <property type="entry name" value="TYPE VII SECRETION SYSTEM PROTEIN ESSC"/>
    <property type="match status" value="1"/>
</dbReference>
<keyword evidence="10" id="KW-1185">Reference proteome</keyword>
<evidence type="ECO:0000313" key="8">
    <source>
        <dbReference type="EMBL" id="RUQ86580.1"/>
    </source>
</evidence>
<dbReference type="PANTHER" id="PTHR22683">
    <property type="entry name" value="SPORULATION PROTEIN RELATED"/>
    <property type="match status" value="1"/>
</dbReference>
<dbReference type="InterPro" id="IPR003593">
    <property type="entry name" value="AAA+_ATPase"/>
</dbReference>
<evidence type="ECO:0000259" key="6">
    <source>
        <dbReference type="PROSITE" id="PS50901"/>
    </source>
</evidence>
<sequence>MPSHRSAESPAVRVVVPAPPAPREPHPFPVVATIAPVVVSLAMWAVTRSPFALMFAAFGPVMAIAGYVDAGLGGRRRYRTASRSFATAMRDAEDDVARAHDDERRRRWTEHPAPSSIVEAGRTDVRWRMAADAASRVSIGAGAAPSALVIDGGGPPDAKVSHDSERLRRAASIVDDVPVLIDTRRGVGIIGPLAIGRAVARGLLVQLAHASAPDVLEVSALPDTGWESFIDLPHAVRRPGASSTAASTVSVEERSANAGGSVTAADLRIVIAPSVADLPATCTEIVECRSPRSLVWRRADSPERVEVVPDLVSVPDATRFSAAMVSDAESLGLALRTTEPPERLRFDELPRATAQPGGPPAVAIGATTDGPFMVDLVKDGPHAVIGGTTGSGKSELLITWVLALAASTSPAHLSLLLFDFKGGATFAEVADLPHVTGLVTDLDEGTADRALASLRAELRQRERILHEAGVRDVRDARPGSPARLVIVVDEFAAMIESFPDLHAVFVDLAARGRSLGVHLVLCTQRPAAAVRDGVLANCDIRISLRVNNPGDSMAVVGTSDAASLPPTKPGRVVASLGGRPAVVAQIAESVAADVLATARASSGTTARRPWLDPLPARIDLGALVEPEDGFVVGLLDLPAEQSQPAAVYRPQVDGHLLVLGSAGRGSSTLLSVLAAQHPSGWSVLRVPFDLEEAWDAVSEIATRARAGAEAASDDRLLVLVDDLDLLLSRWGDDYGRAARGELVEILRSGPASGIHLVLAAHRATADVLALTDLVGSTIRLGSASKHEHVLSGADSSSYRADRRPGSGVWRGSELQVAWVEPDDDGTARRSATTPMVRLDHGLTMIVSRRPADRARWARDQGTADVILLGAPGHGTLRIDEVSDPARSTVIVGDLDAWQQQWALLTALRTTATVVVEDASAGEFRSLTRQSGLPPWITPASGRAWLMRPGQPIARVRFEAIRRPEGTAGRARSRRDAAVTSGARS</sequence>
<keyword evidence="1 3" id="KW-0547">Nucleotide-binding</keyword>
<dbReference type="InterPro" id="IPR027417">
    <property type="entry name" value="P-loop_NTPase"/>
</dbReference>
<dbReference type="GO" id="GO:0003677">
    <property type="term" value="F:DNA binding"/>
    <property type="evidence" value="ECO:0007669"/>
    <property type="project" value="InterPro"/>
</dbReference>
<evidence type="ECO:0000313" key="9">
    <source>
        <dbReference type="Proteomes" id="UP000241203"/>
    </source>
</evidence>
<evidence type="ECO:0000256" key="1">
    <source>
        <dbReference type="ARBA" id="ARBA00022741"/>
    </source>
</evidence>
<keyword evidence="5" id="KW-0812">Transmembrane</keyword>
<organism evidence="7 9">
    <name type="scientific">Labedella gwakjiensis</name>
    <dbReference type="NCBI Taxonomy" id="390269"/>
    <lineage>
        <taxon>Bacteria</taxon>
        <taxon>Bacillati</taxon>
        <taxon>Actinomycetota</taxon>
        <taxon>Actinomycetes</taxon>
        <taxon>Micrococcales</taxon>
        <taxon>Microbacteriaceae</taxon>
        <taxon>Labedella</taxon>
    </lineage>
</organism>
<accession>A0A2P8GYA8</accession>
<dbReference type="CDD" id="cd01127">
    <property type="entry name" value="TrwB_TraG_TraD_VirD4"/>
    <property type="match status" value="1"/>
</dbReference>
<proteinExistence type="predicted"/>
<dbReference type="Proteomes" id="UP000268291">
    <property type="component" value="Unassembled WGS sequence"/>
</dbReference>
<evidence type="ECO:0000313" key="10">
    <source>
        <dbReference type="Proteomes" id="UP000268291"/>
    </source>
</evidence>
<dbReference type="EMBL" id="PYAU01000001">
    <property type="protein sequence ID" value="PSL38958.1"/>
    <property type="molecule type" value="Genomic_DNA"/>
</dbReference>
<dbReference type="EMBL" id="RZGY01000001">
    <property type="protein sequence ID" value="RUQ86580.1"/>
    <property type="molecule type" value="Genomic_DNA"/>
</dbReference>
<protein>
    <submittedName>
        <fullName evidence="7">S-DNA-T family DNA segregation ATPase FtsK/SpoIIIE</fullName>
    </submittedName>
</protein>
<keyword evidence="5" id="KW-1133">Transmembrane helix</keyword>
<evidence type="ECO:0000256" key="3">
    <source>
        <dbReference type="PROSITE-ProRule" id="PRU00289"/>
    </source>
</evidence>
<keyword evidence="2 3" id="KW-0067">ATP-binding</keyword>
<reference evidence="8 10" key="2">
    <citation type="submission" date="2018-12" db="EMBL/GenBank/DDBJ databases">
        <authorList>
            <person name="hu s."/>
            <person name="Xu Y."/>
            <person name="Xu B."/>
            <person name="Li F."/>
        </authorList>
    </citation>
    <scope>NUCLEOTIDE SEQUENCE [LARGE SCALE GENOMIC DNA]</scope>
    <source>
        <strain evidence="8 10">KSW2-17</strain>
    </source>
</reference>
<dbReference type="InterPro" id="IPR050206">
    <property type="entry name" value="FtsK/SpoIIIE/SftA"/>
</dbReference>
<evidence type="ECO:0000256" key="2">
    <source>
        <dbReference type="ARBA" id="ARBA00022840"/>
    </source>
</evidence>